<comment type="caution">
    <text evidence="1">The sequence shown here is derived from an EMBL/GenBank/DDBJ whole genome shotgun (WGS) entry which is preliminary data.</text>
</comment>
<reference evidence="1 2" key="2">
    <citation type="submission" date="2019-06" db="EMBL/GenBank/DDBJ databases">
        <title>Martelella lutilitoris sp. nov., isolated from a tidal mudflat.</title>
        <authorList>
            <person name="Kim Y.-J."/>
        </authorList>
    </citation>
    <scope>NUCLEOTIDE SEQUENCE [LARGE SCALE GENOMIC DNA]</scope>
    <source>
        <strain evidence="1 2">GH2-6</strain>
    </source>
</reference>
<reference evidence="1 2" key="1">
    <citation type="submission" date="2019-05" db="EMBL/GenBank/DDBJ databases">
        <authorList>
            <person name="Lee S.D."/>
        </authorList>
    </citation>
    <scope>NUCLEOTIDE SEQUENCE [LARGE SCALE GENOMIC DNA]</scope>
    <source>
        <strain evidence="1 2">GH2-6</strain>
    </source>
</reference>
<dbReference type="OrthoDB" id="7916240at2"/>
<gene>
    <name evidence="1" type="ORF">FF124_13260</name>
</gene>
<protein>
    <submittedName>
        <fullName evidence="1">Uncharacterized protein</fullName>
    </submittedName>
</protein>
<dbReference type="RefSeq" id="WP_138748977.1">
    <property type="nucleotide sequence ID" value="NZ_VCLB01000007.1"/>
</dbReference>
<evidence type="ECO:0000313" key="2">
    <source>
        <dbReference type="Proteomes" id="UP000307874"/>
    </source>
</evidence>
<evidence type="ECO:0000313" key="1">
    <source>
        <dbReference type="EMBL" id="TNB47144.1"/>
    </source>
</evidence>
<organism evidence="1 2">
    <name type="scientific">Martelella lutilitoris</name>
    <dbReference type="NCBI Taxonomy" id="2583532"/>
    <lineage>
        <taxon>Bacteria</taxon>
        <taxon>Pseudomonadati</taxon>
        <taxon>Pseudomonadota</taxon>
        <taxon>Alphaproteobacteria</taxon>
        <taxon>Hyphomicrobiales</taxon>
        <taxon>Aurantimonadaceae</taxon>
        <taxon>Martelella</taxon>
    </lineage>
</organism>
<dbReference type="AlphaFoldDB" id="A0A5C4JPS8"/>
<sequence>MTDFSFSTEVTFMRMTAPILALAVLAAGCTQRSDTIGAMPVSPSEYEGASCDQLSALMISEKDRLEELSRLQDEEIVGDFRVMGANLGAVAAEGAGNQENAIAYAKGKVNAIDIAMRRKGCAM</sequence>
<keyword evidence="2" id="KW-1185">Reference proteome</keyword>
<name>A0A5C4JPS8_9HYPH</name>
<proteinExistence type="predicted"/>
<dbReference type="Proteomes" id="UP000307874">
    <property type="component" value="Unassembled WGS sequence"/>
</dbReference>
<accession>A0A5C4JPS8</accession>
<dbReference type="EMBL" id="VCLB01000007">
    <property type="protein sequence ID" value="TNB47144.1"/>
    <property type="molecule type" value="Genomic_DNA"/>
</dbReference>